<dbReference type="RefSeq" id="WP_217160826.1">
    <property type="nucleotide sequence ID" value="NZ_VOMB01000027.1"/>
</dbReference>
<feature type="coiled-coil region" evidence="1">
    <location>
        <begin position="143"/>
        <end position="177"/>
    </location>
</feature>
<evidence type="ECO:0000313" key="2">
    <source>
        <dbReference type="EMBL" id="MBU9766958.1"/>
    </source>
</evidence>
<sequence>MTDVQSYEQRVSRLTDARRKDTATKRAAVLNALTDLRREDRRISRRVVIARAGVHRNFLQRHKDLAALIDHAAGGQRPDNHPRPQDQVTAESLRADLATARHHNRDLQQKVQVLERRLGAQGPSIGPALLDQHPIVIDLRQRLAEVELAIVEKDRTIASLQEDIEVLRETNRSLVREYGLTRS</sequence>
<evidence type="ECO:0000256" key="1">
    <source>
        <dbReference type="SAM" id="Coils"/>
    </source>
</evidence>
<evidence type="ECO:0000313" key="3">
    <source>
        <dbReference type="Proteomes" id="UP000812982"/>
    </source>
</evidence>
<organism evidence="2 3">
    <name type="scientific">[Mycobacterium] fortunisiensis</name>
    <dbReference type="NCBI Taxonomy" id="2600579"/>
    <lineage>
        <taxon>Bacteria</taxon>
        <taxon>Bacillati</taxon>
        <taxon>Actinomycetota</taxon>
        <taxon>Actinomycetes</taxon>
        <taxon>Mycobacteriales</taxon>
        <taxon>Mycobacteriaceae</taxon>
        <taxon>Mycolicibacterium</taxon>
    </lineage>
</organism>
<gene>
    <name evidence="2" type="ORF">FR943_24365</name>
</gene>
<accession>A0ABS6KU55</accession>
<proteinExistence type="predicted"/>
<evidence type="ECO:0008006" key="4">
    <source>
        <dbReference type="Google" id="ProtNLM"/>
    </source>
</evidence>
<feature type="coiled-coil region" evidence="1">
    <location>
        <begin position="90"/>
        <end position="117"/>
    </location>
</feature>
<comment type="caution">
    <text evidence="2">The sequence shown here is derived from an EMBL/GenBank/DDBJ whole genome shotgun (WGS) entry which is preliminary data.</text>
</comment>
<dbReference type="Proteomes" id="UP000812982">
    <property type="component" value="Unassembled WGS sequence"/>
</dbReference>
<keyword evidence="3" id="KW-1185">Reference proteome</keyword>
<reference evidence="2 3" key="1">
    <citation type="journal article" date="2021" name="Sci. Rep.">
        <title>Phenotypic and genomic hallmarks of a novel, potentially pathogenic rapidly growing Mycobacterium species related to the Mycobacterium fortuitum complex.</title>
        <authorList>
            <person name="Gharbi R."/>
            <person name="Khanna V."/>
            <person name="Frigui W."/>
            <person name="Mhenni B."/>
            <person name="Brosch R."/>
            <person name="Mardassi H."/>
        </authorList>
    </citation>
    <scope>NUCLEOTIDE SEQUENCE [LARGE SCALE GENOMIC DNA]</scope>
    <source>
        <strain evidence="2 3">TNTM28</strain>
    </source>
</reference>
<name>A0ABS6KU55_9MYCO</name>
<dbReference type="EMBL" id="VOMB01000027">
    <property type="protein sequence ID" value="MBU9766958.1"/>
    <property type="molecule type" value="Genomic_DNA"/>
</dbReference>
<keyword evidence="1" id="KW-0175">Coiled coil</keyword>
<protein>
    <recommendedName>
        <fullName evidence="4">Transposase</fullName>
    </recommendedName>
</protein>